<protein>
    <submittedName>
        <fullName evidence="1">Uncharacterized protein</fullName>
    </submittedName>
</protein>
<organism evidence="1">
    <name type="scientific">Anguilla anguilla</name>
    <name type="common">European freshwater eel</name>
    <name type="synonym">Muraena anguilla</name>
    <dbReference type="NCBI Taxonomy" id="7936"/>
    <lineage>
        <taxon>Eukaryota</taxon>
        <taxon>Metazoa</taxon>
        <taxon>Chordata</taxon>
        <taxon>Craniata</taxon>
        <taxon>Vertebrata</taxon>
        <taxon>Euteleostomi</taxon>
        <taxon>Actinopterygii</taxon>
        <taxon>Neopterygii</taxon>
        <taxon>Teleostei</taxon>
        <taxon>Anguilliformes</taxon>
        <taxon>Anguillidae</taxon>
        <taxon>Anguilla</taxon>
    </lineage>
</organism>
<accession>A0A0E9S3P7</accession>
<dbReference type="AlphaFoldDB" id="A0A0E9S3P7"/>
<reference evidence="1" key="2">
    <citation type="journal article" date="2015" name="Fish Shellfish Immunol.">
        <title>Early steps in the European eel (Anguilla anguilla)-Vibrio vulnificus interaction in the gills: Role of the RtxA13 toxin.</title>
        <authorList>
            <person name="Callol A."/>
            <person name="Pajuelo D."/>
            <person name="Ebbesson L."/>
            <person name="Teles M."/>
            <person name="MacKenzie S."/>
            <person name="Amaro C."/>
        </authorList>
    </citation>
    <scope>NUCLEOTIDE SEQUENCE</scope>
</reference>
<evidence type="ECO:0000313" key="1">
    <source>
        <dbReference type="EMBL" id="JAH35173.1"/>
    </source>
</evidence>
<sequence>MNSAKVLKDRQCIIVSMFIL</sequence>
<proteinExistence type="predicted"/>
<name>A0A0E9S3P7_ANGAN</name>
<dbReference type="EMBL" id="GBXM01073404">
    <property type="protein sequence ID" value="JAH35173.1"/>
    <property type="molecule type" value="Transcribed_RNA"/>
</dbReference>
<reference evidence="1" key="1">
    <citation type="submission" date="2014-11" db="EMBL/GenBank/DDBJ databases">
        <authorList>
            <person name="Amaro Gonzalez C."/>
        </authorList>
    </citation>
    <scope>NUCLEOTIDE SEQUENCE</scope>
</reference>